<dbReference type="GO" id="GO:0004519">
    <property type="term" value="F:endonuclease activity"/>
    <property type="evidence" value="ECO:0007669"/>
    <property type="project" value="UniProtKB-KW"/>
</dbReference>
<dbReference type="InterPro" id="IPR006935">
    <property type="entry name" value="Helicase/UvrB_N"/>
</dbReference>
<keyword evidence="2" id="KW-0614">Plasmid</keyword>
<evidence type="ECO:0000313" key="3">
    <source>
        <dbReference type="Proteomes" id="UP000679848"/>
    </source>
</evidence>
<geneLocation type="plasmid" evidence="2 3">
    <name>pMM59_01</name>
</geneLocation>
<dbReference type="Gene3D" id="3.40.50.300">
    <property type="entry name" value="P-loop containing nucleotide triphosphate hydrolases"/>
    <property type="match status" value="2"/>
</dbReference>
<dbReference type="PROSITE" id="PS51192">
    <property type="entry name" value="HELICASE_ATP_BIND_1"/>
    <property type="match status" value="1"/>
</dbReference>
<dbReference type="GO" id="GO:0016787">
    <property type="term" value="F:hydrolase activity"/>
    <property type="evidence" value="ECO:0007669"/>
    <property type="project" value="InterPro"/>
</dbReference>
<reference evidence="2" key="1">
    <citation type="submission" date="2020-09" db="EMBL/GenBank/DDBJ databases">
        <title>New species isolated from human feces.</title>
        <authorList>
            <person name="Kitahara M."/>
            <person name="Shigeno Y."/>
            <person name="Shime M."/>
            <person name="Matsumoto Y."/>
            <person name="Nakamura S."/>
            <person name="Motooka D."/>
            <person name="Fukuoka S."/>
            <person name="Nishikawa H."/>
            <person name="Benno Y."/>
        </authorList>
    </citation>
    <scope>NUCLEOTIDE SEQUENCE</scope>
    <source>
        <strain evidence="2">MM59</strain>
        <plasmid evidence="2">pMM59_01</plasmid>
    </source>
</reference>
<dbReference type="Pfam" id="PF00271">
    <property type="entry name" value="Helicase_C"/>
    <property type="match status" value="1"/>
</dbReference>
<dbReference type="RefSeq" id="WP_213543851.1">
    <property type="nucleotide sequence ID" value="NZ_AP023421.1"/>
</dbReference>
<dbReference type="InterPro" id="IPR001650">
    <property type="entry name" value="Helicase_C-like"/>
</dbReference>
<protein>
    <submittedName>
        <fullName evidence="2">Type III restriction endonuclease subunit R</fullName>
    </submittedName>
</protein>
<dbReference type="GO" id="GO:0003677">
    <property type="term" value="F:DNA binding"/>
    <property type="evidence" value="ECO:0007669"/>
    <property type="project" value="InterPro"/>
</dbReference>
<organism evidence="2 3">
    <name type="scientific">Pusillibacter faecalis</name>
    <dbReference type="NCBI Taxonomy" id="2714358"/>
    <lineage>
        <taxon>Bacteria</taxon>
        <taxon>Bacillati</taxon>
        <taxon>Bacillota</taxon>
        <taxon>Clostridia</taxon>
        <taxon>Eubacteriales</taxon>
        <taxon>Oscillospiraceae</taxon>
        <taxon>Pusillibacter</taxon>
    </lineage>
</organism>
<keyword evidence="2" id="KW-0378">Hydrolase</keyword>
<name>A0A830QSN6_9FIRM</name>
<proteinExistence type="predicted"/>
<dbReference type="SUPFAM" id="SSF52540">
    <property type="entry name" value="P-loop containing nucleoside triphosphate hydrolases"/>
    <property type="match status" value="2"/>
</dbReference>
<dbReference type="EMBL" id="AP023421">
    <property type="protein sequence ID" value="BCK85916.1"/>
    <property type="molecule type" value="Genomic_DNA"/>
</dbReference>
<dbReference type="CDD" id="cd18799">
    <property type="entry name" value="SF2_C_EcoAI-like"/>
    <property type="match status" value="1"/>
</dbReference>
<dbReference type="GO" id="GO:0006304">
    <property type="term" value="P:DNA modification"/>
    <property type="evidence" value="ECO:0007669"/>
    <property type="project" value="InterPro"/>
</dbReference>
<dbReference type="Pfam" id="PF04851">
    <property type="entry name" value="ResIII"/>
    <property type="match status" value="1"/>
</dbReference>
<dbReference type="REBASE" id="479465">
    <property type="entry name" value="OspMM59ORF32290P"/>
</dbReference>
<evidence type="ECO:0000313" key="2">
    <source>
        <dbReference type="EMBL" id="BCK85916.1"/>
    </source>
</evidence>
<dbReference type="Proteomes" id="UP000679848">
    <property type="component" value="Plasmid pMM59_01"/>
</dbReference>
<keyword evidence="3" id="KW-1185">Reference proteome</keyword>
<dbReference type="InterPro" id="IPR027417">
    <property type="entry name" value="P-loop_NTPase"/>
</dbReference>
<feature type="domain" description="Helicase ATP-binding" evidence="1">
    <location>
        <begin position="170"/>
        <end position="361"/>
    </location>
</feature>
<dbReference type="KEGG" id="pfaa:MM59RIKEN_32350"/>
<dbReference type="GO" id="GO:0005524">
    <property type="term" value="F:ATP binding"/>
    <property type="evidence" value="ECO:0007669"/>
    <property type="project" value="InterPro"/>
</dbReference>
<keyword evidence="2" id="KW-0255">Endonuclease</keyword>
<dbReference type="GO" id="GO:0005829">
    <property type="term" value="C:cytosol"/>
    <property type="evidence" value="ECO:0007669"/>
    <property type="project" value="TreeGrafter"/>
</dbReference>
<dbReference type="InterPro" id="IPR050742">
    <property type="entry name" value="Helicase_Restrict-Modif_Enz"/>
</dbReference>
<dbReference type="CDD" id="cd18032">
    <property type="entry name" value="DEXHc_RE_I_III_res"/>
    <property type="match status" value="1"/>
</dbReference>
<gene>
    <name evidence="2" type="ORF">MM59RIKEN_32350</name>
</gene>
<evidence type="ECO:0000259" key="1">
    <source>
        <dbReference type="PROSITE" id="PS51192"/>
    </source>
</evidence>
<dbReference type="Gene3D" id="3.90.1570.30">
    <property type="match status" value="1"/>
</dbReference>
<dbReference type="Pfam" id="PF08463">
    <property type="entry name" value="EcoEI_R_C"/>
    <property type="match status" value="1"/>
</dbReference>
<dbReference type="InterPro" id="IPR014001">
    <property type="entry name" value="Helicase_ATP-bd"/>
</dbReference>
<dbReference type="SMART" id="SM00487">
    <property type="entry name" value="DEXDc"/>
    <property type="match status" value="1"/>
</dbReference>
<dbReference type="PANTHER" id="PTHR47396">
    <property type="entry name" value="TYPE I RESTRICTION ENZYME ECOKI R PROTEIN"/>
    <property type="match status" value="1"/>
</dbReference>
<sequence>MTPEQKAREIIDKKLGQAGWVLQDTKKLNLSAGLGVAVREFPTSTGPVDYTLFVDGTPVGVVEAKKDDAGENITVVEGQSSRYADSTFKWIKNDYRIRFAYEATSKLTRFTDYDDIKYRSRTVFSFHQPVELQRLLKQSDTVRNRMKRFPDFDTTGFRKCQITAIDNLEQSFAANKPKALIQMATGAGKTFTAITAVYRLLKHANVNRVLFLVDTRGLGEQAEREFLAYRPNDDNRSFSEIYGVRRLKSSFIPDSAHVCISTIQRMYSILSGEEIEESAEQESVYENPSVDKQAPKEVVYNEKYPLEFFDVIIIDECHRSIYNVWKQVLEYFDAFLIGLTATPDKRTFAFFDQNIVSEYPREQAIIDGVNVGEDIFLIETEVGKQGGTILKQMVEYRNRLSREKRWAQLDEDVNYRPSQLDKDIVNPSQIRTVIRSFKDNLYTSLFPRRKEVPKTLIFAKTDSHADDIIQIVREEFGEGNEFCKKVTYSAENPESVLSSFRNDYYPRIAVTVDMIATGTDVKPIECLIFMRDVRSKNYFEQMKGRGTRTLGKDDLQKVTPSATENKDHFVIVDAVGVTKSKKSDTRTLERKPTVSLKELMMNVALGAKDEDTLTSLASRIIRLNSQMTTSERKAFNEKVGIPAGMLAENLLNAFDEDIIIAKAQAKFACDEPAPEQYAEVQKEVIKAAAKPFHDPEVRDFIENIRRSHEQIIDNTNPDTVTFARFDNQREANADRVIQTFRKFIEANKDEIIALRIIYSQTYKDRPMVIEGLKTLYEKLKAQGVTIDRLWDCYAIKKPDKVRGKSTMHQLADLISIIRFEMGYGDNLQPFAETVNYNFMRWTLKRNAGAVHFTDEQMEWLRLIKDHIAVSLSIEPDDLDLNPFDRRGGLGRFYEVFGDSYEVILTEMNIELVA</sequence>
<dbReference type="InterPro" id="IPR013670">
    <property type="entry name" value="EcoEI_R_C_dom"/>
</dbReference>
<keyword evidence="2" id="KW-0540">Nuclease</keyword>
<accession>A0A830QSN6</accession>
<dbReference type="AlphaFoldDB" id="A0A830QSN6"/>
<dbReference type="PANTHER" id="PTHR47396:SF1">
    <property type="entry name" value="ATP-DEPENDENT HELICASE IRC3-RELATED"/>
    <property type="match status" value="1"/>
</dbReference>